<proteinExistence type="predicted"/>
<reference evidence="2 3" key="1">
    <citation type="submission" date="2019-09" db="EMBL/GenBank/DDBJ databases">
        <title>Isolation of a novel species in the genus Cupriavidus from patients with sepsis using whole genome sequencing.</title>
        <authorList>
            <person name="Kweon O.J."/>
            <person name="Lee M.-K."/>
        </authorList>
    </citation>
    <scope>NUCLEOTIDE SEQUENCE [LARGE SCALE GENOMIC DNA]</scope>
    <source>
        <strain evidence="2 3">MKL-01</strain>
    </source>
</reference>
<keyword evidence="1" id="KW-1133">Transmembrane helix</keyword>
<sequence length="216" mass="22574">MTLYELKPRFQAWLRPLVQDLAERGATANQVTLVAAAGSLAVGALAAIGALVAETSVLFLLFPLWLFARMALNAIDGMLAREHGQKSALGAYLNELGDIVSDVALILPLAALPDFNLAQVGPFALLAVIVEAAGLIGPLAGASRRYDGPFGKSDRALVVGAIALWAGVGLGFGTLGPWLWLLLSLLSVLTIVNRVRRGVAEAQAQARAQAPSQTAE</sequence>
<dbReference type="RefSeq" id="WP_149315988.1">
    <property type="nucleotide sequence ID" value="NZ_CP080294.1"/>
</dbReference>
<feature type="transmembrane region" description="Helical" evidence="1">
    <location>
        <begin position="155"/>
        <end position="172"/>
    </location>
</feature>
<accession>A0A5M8AAS8</accession>
<organism evidence="2 3">
    <name type="scientific">Cupriavidus cauae</name>
    <dbReference type="NCBI Taxonomy" id="2608999"/>
    <lineage>
        <taxon>Bacteria</taxon>
        <taxon>Pseudomonadati</taxon>
        <taxon>Pseudomonadota</taxon>
        <taxon>Betaproteobacteria</taxon>
        <taxon>Burkholderiales</taxon>
        <taxon>Burkholderiaceae</taxon>
        <taxon>Cupriavidus</taxon>
    </lineage>
</organism>
<keyword evidence="1" id="KW-0812">Transmembrane</keyword>
<dbReference type="GO" id="GO:0016740">
    <property type="term" value="F:transferase activity"/>
    <property type="evidence" value="ECO:0007669"/>
    <property type="project" value="UniProtKB-KW"/>
</dbReference>
<feature type="transmembrane region" description="Helical" evidence="1">
    <location>
        <begin position="91"/>
        <end position="111"/>
    </location>
</feature>
<keyword evidence="2" id="KW-0808">Transferase</keyword>
<protein>
    <submittedName>
        <fullName evidence="2">CDP-alcohol phosphatidyltransferase family protein</fullName>
    </submittedName>
</protein>
<evidence type="ECO:0000256" key="1">
    <source>
        <dbReference type="SAM" id="Phobius"/>
    </source>
</evidence>
<keyword evidence="1" id="KW-0472">Membrane</keyword>
<dbReference type="InterPro" id="IPR043130">
    <property type="entry name" value="CDP-OH_PTrfase_TM_dom"/>
</dbReference>
<evidence type="ECO:0000313" key="2">
    <source>
        <dbReference type="EMBL" id="KAA6120917.1"/>
    </source>
</evidence>
<evidence type="ECO:0000313" key="3">
    <source>
        <dbReference type="Proteomes" id="UP000324324"/>
    </source>
</evidence>
<gene>
    <name evidence="2" type="ORF">F1599_17320</name>
</gene>
<name>A0A5M8AAS8_9BURK</name>
<keyword evidence="3" id="KW-1185">Reference proteome</keyword>
<feature type="transmembrane region" description="Helical" evidence="1">
    <location>
        <begin position="123"/>
        <end position="143"/>
    </location>
</feature>
<dbReference type="EMBL" id="VWRN01000045">
    <property type="protein sequence ID" value="KAA6120917.1"/>
    <property type="molecule type" value="Genomic_DNA"/>
</dbReference>
<dbReference type="AlphaFoldDB" id="A0A5M8AAS8"/>
<dbReference type="Proteomes" id="UP000324324">
    <property type="component" value="Unassembled WGS sequence"/>
</dbReference>
<comment type="caution">
    <text evidence="2">The sequence shown here is derived from an EMBL/GenBank/DDBJ whole genome shotgun (WGS) entry which is preliminary data.</text>
</comment>
<dbReference type="Gene3D" id="1.20.120.1760">
    <property type="match status" value="1"/>
</dbReference>